<dbReference type="HOGENOM" id="CLU_121086_0_0_1"/>
<evidence type="ECO:0000256" key="1">
    <source>
        <dbReference type="SAM" id="MobiDB-lite"/>
    </source>
</evidence>
<dbReference type="OrthoDB" id="3437960at2759"/>
<dbReference type="STRING" id="1036808.A0A0C3DTK9"/>
<reference evidence="3" key="2">
    <citation type="submission" date="2015-01" db="EMBL/GenBank/DDBJ databases">
        <title>Evolutionary Origins and Diversification of the Mycorrhizal Mutualists.</title>
        <authorList>
            <consortium name="DOE Joint Genome Institute"/>
            <consortium name="Mycorrhizal Genomics Consortium"/>
            <person name="Kohler A."/>
            <person name="Kuo A."/>
            <person name="Nagy L.G."/>
            <person name="Floudas D."/>
            <person name="Copeland A."/>
            <person name="Barry K.W."/>
            <person name="Cichocki N."/>
            <person name="Veneault-Fourrey C."/>
            <person name="LaButti K."/>
            <person name="Lindquist E.A."/>
            <person name="Lipzen A."/>
            <person name="Lundell T."/>
            <person name="Morin E."/>
            <person name="Murat C."/>
            <person name="Riley R."/>
            <person name="Ohm R."/>
            <person name="Sun H."/>
            <person name="Tunlid A."/>
            <person name="Henrissat B."/>
            <person name="Grigoriev I.V."/>
            <person name="Hibbett D.S."/>
            <person name="Martin F."/>
        </authorList>
    </citation>
    <scope>NUCLEOTIDE SEQUENCE [LARGE SCALE GENOMIC DNA]</scope>
    <source>
        <strain evidence="3">Foug A</strain>
    </source>
</reference>
<feature type="region of interest" description="Disordered" evidence="1">
    <location>
        <begin position="69"/>
        <end position="100"/>
    </location>
</feature>
<organism evidence="2 3">
    <name type="scientific">Scleroderma citrinum Foug A</name>
    <dbReference type="NCBI Taxonomy" id="1036808"/>
    <lineage>
        <taxon>Eukaryota</taxon>
        <taxon>Fungi</taxon>
        <taxon>Dikarya</taxon>
        <taxon>Basidiomycota</taxon>
        <taxon>Agaricomycotina</taxon>
        <taxon>Agaricomycetes</taxon>
        <taxon>Agaricomycetidae</taxon>
        <taxon>Boletales</taxon>
        <taxon>Sclerodermatineae</taxon>
        <taxon>Sclerodermataceae</taxon>
        <taxon>Scleroderma</taxon>
    </lineage>
</organism>
<reference evidence="2 3" key="1">
    <citation type="submission" date="2014-04" db="EMBL/GenBank/DDBJ databases">
        <authorList>
            <consortium name="DOE Joint Genome Institute"/>
            <person name="Kuo A."/>
            <person name="Kohler A."/>
            <person name="Nagy L.G."/>
            <person name="Floudas D."/>
            <person name="Copeland A."/>
            <person name="Barry K.W."/>
            <person name="Cichocki N."/>
            <person name="Veneault-Fourrey C."/>
            <person name="LaButti K."/>
            <person name="Lindquist E.A."/>
            <person name="Lipzen A."/>
            <person name="Lundell T."/>
            <person name="Morin E."/>
            <person name="Murat C."/>
            <person name="Sun H."/>
            <person name="Tunlid A."/>
            <person name="Henrissat B."/>
            <person name="Grigoriev I.V."/>
            <person name="Hibbett D.S."/>
            <person name="Martin F."/>
            <person name="Nordberg H.P."/>
            <person name="Cantor M.N."/>
            <person name="Hua S.X."/>
        </authorList>
    </citation>
    <scope>NUCLEOTIDE SEQUENCE [LARGE SCALE GENOMIC DNA]</scope>
    <source>
        <strain evidence="2 3">Foug A</strain>
    </source>
</reference>
<dbReference type="InParanoid" id="A0A0C3DTK9"/>
<gene>
    <name evidence="2" type="ORF">SCLCIDRAFT_1213767</name>
</gene>
<evidence type="ECO:0000313" key="2">
    <source>
        <dbReference type="EMBL" id="KIM63960.1"/>
    </source>
</evidence>
<feature type="compositionally biased region" description="Polar residues" evidence="1">
    <location>
        <begin position="71"/>
        <end position="83"/>
    </location>
</feature>
<dbReference type="Gene3D" id="3.30.160.60">
    <property type="entry name" value="Classic Zinc Finger"/>
    <property type="match status" value="1"/>
</dbReference>
<protein>
    <recommendedName>
        <fullName evidence="4">C2H2-type domain-containing protein</fullName>
    </recommendedName>
</protein>
<name>A0A0C3DTK9_9AGAM</name>
<proteinExistence type="predicted"/>
<evidence type="ECO:0000313" key="3">
    <source>
        <dbReference type="Proteomes" id="UP000053989"/>
    </source>
</evidence>
<dbReference type="EMBL" id="KN822031">
    <property type="protein sequence ID" value="KIM63960.1"/>
    <property type="molecule type" value="Genomic_DNA"/>
</dbReference>
<accession>A0A0C3DTK9</accession>
<keyword evidence="3" id="KW-1185">Reference proteome</keyword>
<evidence type="ECO:0008006" key="4">
    <source>
        <dbReference type="Google" id="ProtNLM"/>
    </source>
</evidence>
<sequence length="194" mass="21310">MSQNIDDLLSNLAAHIEYIRALITNNNSFAAYGIQNQSIGVSDGESFASGMQHGDMLVPSSDIPHPFSHDVLTNYSANPSSEVQPAYASGSLQSPPHPPPAPVVNSTCKIGLGCSLPLESTARSIRSHLREHGYVHKDREHASCPWQGCGKEMRWTNVARHIKEAHLGDRRPCKKCGKLYTRKEALDAHTKKCR</sequence>
<dbReference type="Proteomes" id="UP000053989">
    <property type="component" value="Unassembled WGS sequence"/>
</dbReference>
<dbReference type="AlphaFoldDB" id="A0A0C3DTK9"/>